<protein>
    <submittedName>
        <fullName evidence="3">WYL domain-containing protein</fullName>
    </submittedName>
</protein>
<dbReference type="Pfam" id="PF25583">
    <property type="entry name" value="WCX"/>
    <property type="match status" value="1"/>
</dbReference>
<dbReference type="AlphaFoldDB" id="A0A9D2TND1"/>
<reference evidence="3" key="2">
    <citation type="submission" date="2021-04" db="EMBL/GenBank/DDBJ databases">
        <authorList>
            <person name="Gilroy R."/>
        </authorList>
    </citation>
    <scope>NUCLEOTIDE SEQUENCE</scope>
    <source>
        <strain evidence="3">ChiHjej13B12-4958</strain>
    </source>
</reference>
<organism evidence="3 4">
    <name type="scientific">Candidatus Corynebacterium faecigallinarum</name>
    <dbReference type="NCBI Taxonomy" id="2838528"/>
    <lineage>
        <taxon>Bacteria</taxon>
        <taxon>Bacillati</taxon>
        <taxon>Actinomycetota</taxon>
        <taxon>Actinomycetes</taxon>
        <taxon>Mycobacteriales</taxon>
        <taxon>Corynebacteriaceae</taxon>
        <taxon>Corynebacterium</taxon>
    </lineage>
</organism>
<dbReference type="InterPro" id="IPR057727">
    <property type="entry name" value="WCX_dom"/>
</dbReference>
<dbReference type="Pfam" id="PF13280">
    <property type="entry name" value="WYL"/>
    <property type="match status" value="1"/>
</dbReference>
<evidence type="ECO:0000313" key="4">
    <source>
        <dbReference type="Proteomes" id="UP000823858"/>
    </source>
</evidence>
<dbReference type="PANTHER" id="PTHR34580:SF3">
    <property type="entry name" value="PROTEIN PAFB"/>
    <property type="match status" value="1"/>
</dbReference>
<sequence length="179" mass="20165">MYQAISGHREINFIHHGAGGTLRRSVEPARLVSINHRWYVHGWDRDRRDWRTFRMDRISDMVVTENRFVPAPLPTGDLVEAIQASFAGDEDSVASNPDTRLVVLELDADPATAASSLHRIDGALEPTSDGTRTRYTALVDSHEWLLTVLVLSDLDFTVLDPPEFRETVARTAQRFGRAL</sequence>
<evidence type="ECO:0000259" key="1">
    <source>
        <dbReference type="Pfam" id="PF13280"/>
    </source>
</evidence>
<dbReference type="Proteomes" id="UP000823858">
    <property type="component" value="Unassembled WGS sequence"/>
</dbReference>
<comment type="caution">
    <text evidence="3">The sequence shown here is derived from an EMBL/GenBank/DDBJ whole genome shotgun (WGS) entry which is preliminary data.</text>
</comment>
<evidence type="ECO:0000259" key="2">
    <source>
        <dbReference type="Pfam" id="PF25583"/>
    </source>
</evidence>
<feature type="domain" description="WYL" evidence="1">
    <location>
        <begin position="2"/>
        <end position="61"/>
    </location>
</feature>
<dbReference type="EMBL" id="DWVP01000004">
    <property type="protein sequence ID" value="HJC84551.1"/>
    <property type="molecule type" value="Genomic_DNA"/>
</dbReference>
<name>A0A9D2TND1_9CORY</name>
<gene>
    <name evidence="3" type="ORF">H9751_03180</name>
</gene>
<accession>A0A9D2TND1</accession>
<dbReference type="InterPro" id="IPR051534">
    <property type="entry name" value="CBASS_pafABC_assoc_protein"/>
</dbReference>
<feature type="domain" description="WCX" evidence="2">
    <location>
        <begin position="101"/>
        <end position="174"/>
    </location>
</feature>
<dbReference type="PROSITE" id="PS52050">
    <property type="entry name" value="WYL"/>
    <property type="match status" value="1"/>
</dbReference>
<evidence type="ECO:0000313" key="3">
    <source>
        <dbReference type="EMBL" id="HJC84551.1"/>
    </source>
</evidence>
<proteinExistence type="predicted"/>
<reference evidence="3" key="1">
    <citation type="journal article" date="2021" name="PeerJ">
        <title>Extensive microbial diversity within the chicken gut microbiome revealed by metagenomics and culture.</title>
        <authorList>
            <person name="Gilroy R."/>
            <person name="Ravi A."/>
            <person name="Getino M."/>
            <person name="Pursley I."/>
            <person name="Horton D.L."/>
            <person name="Alikhan N.F."/>
            <person name="Baker D."/>
            <person name="Gharbi K."/>
            <person name="Hall N."/>
            <person name="Watson M."/>
            <person name="Adriaenssens E.M."/>
            <person name="Foster-Nyarko E."/>
            <person name="Jarju S."/>
            <person name="Secka A."/>
            <person name="Antonio M."/>
            <person name="Oren A."/>
            <person name="Chaudhuri R.R."/>
            <person name="La Ragione R."/>
            <person name="Hildebrand F."/>
            <person name="Pallen M.J."/>
        </authorList>
    </citation>
    <scope>NUCLEOTIDE SEQUENCE</scope>
    <source>
        <strain evidence="3">ChiHjej13B12-4958</strain>
    </source>
</reference>
<dbReference type="InterPro" id="IPR026881">
    <property type="entry name" value="WYL_dom"/>
</dbReference>
<dbReference type="PANTHER" id="PTHR34580">
    <property type="match status" value="1"/>
</dbReference>